<gene>
    <name evidence="2" type="ORF">WA1_38380</name>
</gene>
<proteinExistence type="predicted"/>
<sequence length="326" mass="36280">MNVLVTGGTGFLGKHLALRLQSLGHNVSILGRNQKIGKQLEAEGFKFLPVDLRDKEATIAACQGQDYVFHCAALSSPWGKYRDFYDSNVLATRHIIQGCQESRVKRLIHVSTPSIYFNFCDRFNISETDPLPKIPANAYAETKLLAEQEIDRAHQQGLPVITIRPRSIVGPGDTAIFPRLLQASSRTGIPLINQGKACIDVTYVDNVVDALLLCQNAPDTLLGKKFNITNGQPMELRNLLEMLSHQLGYPLKFKPIPYKTANLAATAMEFLSKTILLGKEPILTRYKVGVLAFSQTLDITAARTELGYQPRVSLEEGLNIFAQWWK</sequence>
<reference evidence="2 3" key="1">
    <citation type="journal article" date="2013" name="Genome Biol. Evol.">
        <title>Genomes of Stigonematalean cyanobacteria (subsection V) and the evolution of oxygenic photosynthesis from prokaryotes to plastids.</title>
        <authorList>
            <person name="Dagan T."/>
            <person name="Roettger M."/>
            <person name="Stucken K."/>
            <person name="Landan G."/>
            <person name="Koch R."/>
            <person name="Major P."/>
            <person name="Gould S.B."/>
            <person name="Goremykin V.V."/>
            <person name="Rippka R."/>
            <person name="Tandeau de Marsac N."/>
            <person name="Gugger M."/>
            <person name="Lockhart P.J."/>
            <person name="Allen J.F."/>
            <person name="Brune I."/>
            <person name="Maus I."/>
            <person name="Puhler A."/>
            <person name="Martin W.F."/>
        </authorList>
    </citation>
    <scope>NUCLEOTIDE SEQUENCE [LARGE SCALE GENOMIC DNA]</scope>
    <source>
        <strain evidence="2 3">PCC 7110</strain>
    </source>
</reference>
<dbReference type="InterPro" id="IPR036291">
    <property type="entry name" value="NAD(P)-bd_dom_sf"/>
</dbReference>
<dbReference type="InterPro" id="IPR001509">
    <property type="entry name" value="Epimerase_deHydtase"/>
</dbReference>
<dbReference type="PANTHER" id="PTHR43245">
    <property type="entry name" value="BIFUNCTIONAL POLYMYXIN RESISTANCE PROTEIN ARNA"/>
    <property type="match status" value="1"/>
</dbReference>
<keyword evidence="3" id="KW-1185">Reference proteome</keyword>
<dbReference type="STRING" id="128403.WA1_38380"/>
<organism evidence="2 3">
    <name type="scientific">Scytonema hofmannii PCC 7110</name>
    <dbReference type="NCBI Taxonomy" id="128403"/>
    <lineage>
        <taxon>Bacteria</taxon>
        <taxon>Bacillati</taxon>
        <taxon>Cyanobacteriota</taxon>
        <taxon>Cyanophyceae</taxon>
        <taxon>Nostocales</taxon>
        <taxon>Scytonemataceae</taxon>
        <taxon>Scytonema</taxon>
    </lineage>
</organism>
<evidence type="ECO:0000259" key="1">
    <source>
        <dbReference type="Pfam" id="PF01370"/>
    </source>
</evidence>
<dbReference type="AlphaFoldDB" id="A0A139X0Q3"/>
<dbReference type="EMBL" id="ANNX02000042">
    <property type="protein sequence ID" value="KYC38213.1"/>
    <property type="molecule type" value="Genomic_DNA"/>
</dbReference>
<accession>A0A139X0Q3</accession>
<feature type="domain" description="NAD-dependent epimerase/dehydratase" evidence="1">
    <location>
        <begin position="3"/>
        <end position="228"/>
    </location>
</feature>
<dbReference type="Gene3D" id="3.40.50.720">
    <property type="entry name" value="NAD(P)-binding Rossmann-like Domain"/>
    <property type="match status" value="1"/>
</dbReference>
<evidence type="ECO:0000313" key="2">
    <source>
        <dbReference type="EMBL" id="KYC38213.1"/>
    </source>
</evidence>
<dbReference type="RefSeq" id="WP_017748061.1">
    <property type="nucleotide sequence ID" value="NZ_KQ976354.1"/>
</dbReference>
<evidence type="ECO:0000313" key="3">
    <source>
        <dbReference type="Proteomes" id="UP000076925"/>
    </source>
</evidence>
<protein>
    <submittedName>
        <fullName evidence="2">3-beta hydroxysteroid dehydrogenase</fullName>
    </submittedName>
</protein>
<dbReference type="InterPro" id="IPR050177">
    <property type="entry name" value="Lipid_A_modif_metabolic_enz"/>
</dbReference>
<name>A0A139X0Q3_9CYAN</name>
<dbReference type="SUPFAM" id="SSF51735">
    <property type="entry name" value="NAD(P)-binding Rossmann-fold domains"/>
    <property type="match status" value="1"/>
</dbReference>
<dbReference type="PANTHER" id="PTHR43245:SF24">
    <property type="entry name" value="DEHYDROGENASE"/>
    <property type="match status" value="1"/>
</dbReference>
<dbReference type="OrthoDB" id="9807212at2"/>
<dbReference type="Pfam" id="PF01370">
    <property type="entry name" value="Epimerase"/>
    <property type="match status" value="1"/>
</dbReference>
<comment type="caution">
    <text evidence="2">The sequence shown here is derived from an EMBL/GenBank/DDBJ whole genome shotgun (WGS) entry which is preliminary data.</text>
</comment>
<dbReference type="Proteomes" id="UP000076925">
    <property type="component" value="Unassembled WGS sequence"/>
</dbReference>